<evidence type="ECO:0000313" key="3">
    <source>
        <dbReference type="Proteomes" id="UP001530315"/>
    </source>
</evidence>
<dbReference type="AlphaFoldDB" id="A0ABD3NHP9"/>
<protein>
    <submittedName>
        <fullName evidence="2">Uncharacterized protein</fullName>
    </submittedName>
</protein>
<comment type="caution">
    <text evidence="2">The sequence shown here is derived from an EMBL/GenBank/DDBJ whole genome shotgun (WGS) entry which is preliminary data.</text>
</comment>
<gene>
    <name evidence="2" type="ORF">ACHAW5_003814</name>
</gene>
<evidence type="ECO:0000256" key="1">
    <source>
        <dbReference type="SAM" id="MobiDB-lite"/>
    </source>
</evidence>
<dbReference type="EMBL" id="JALLAZ020001463">
    <property type="protein sequence ID" value="KAL3774517.1"/>
    <property type="molecule type" value="Genomic_DNA"/>
</dbReference>
<reference evidence="2 3" key="1">
    <citation type="submission" date="2024-10" db="EMBL/GenBank/DDBJ databases">
        <title>Updated reference genomes for cyclostephanoid diatoms.</title>
        <authorList>
            <person name="Roberts W.R."/>
            <person name="Alverson A.J."/>
        </authorList>
    </citation>
    <scope>NUCLEOTIDE SEQUENCE [LARGE SCALE GENOMIC DNA]</scope>
    <source>
        <strain evidence="2 3">AJA276-08</strain>
    </source>
</reference>
<accession>A0ABD3NHP9</accession>
<dbReference type="Proteomes" id="UP001530315">
    <property type="component" value="Unassembled WGS sequence"/>
</dbReference>
<sequence length="63" mass="6722">MAFVRQLHGTELVIDHDAKELERFGFQGAGVSRREGGGTGTGVTTTTTTTTARHSAFGKFLIP</sequence>
<proteinExistence type="predicted"/>
<keyword evidence="3" id="KW-1185">Reference proteome</keyword>
<feature type="region of interest" description="Disordered" evidence="1">
    <location>
        <begin position="29"/>
        <end position="48"/>
    </location>
</feature>
<organism evidence="2 3">
    <name type="scientific">Stephanodiscus triporus</name>
    <dbReference type="NCBI Taxonomy" id="2934178"/>
    <lineage>
        <taxon>Eukaryota</taxon>
        <taxon>Sar</taxon>
        <taxon>Stramenopiles</taxon>
        <taxon>Ochrophyta</taxon>
        <taxon>Bacillariophyta</taxon>
        <taxon>Coscinodiscophyceae</taxon>
        <taxon>Thalassiosirophycidae</taxon>
        <taxon>Stephanodiscales</taxon>
        <taxon>Stephanodiscaceae</taxon>
        <taxon>Stephanodiscus</taxon>
    </lineage>
</organism>
<evidence type="ECO:0000313" key="2">
    <source>
        <dbReference type="EMBL" id="KAL3774517.1"/>
    </source>
</evidence>
<name>A0ABD3NHP9_9STRA</name>